<reference evidence="2 3" key="1">
    <citation type="submission" date="2023-08" db="EMBL/GenBank/DDBJ databases">
        <title>The draft genome sequence of Paracraurococcus sp. LOR1-02.</title>
        <authorList>
            <person name="Kingkaew E."/>
            <person name="Tanasupawat S."/>
        </authorList>
    </citation>
    <scope>NUCLEOTIDE SEQUENCE [LARGE SCALE GENOMIC DNA]</scope>
    <source>
        <strain evidence="2 3">LOR1-02</strain>
    </source>
</reference>
<feature type="signal peptide" evidence="1">
    <location>
        <begin position="1"/>
        <end position="22"/>
    </location>
</feature>
<feature type="chain" id="PRO_5045410579" evidence="1">
    <location>
        <begin position="23"/>
        <end position="74"/>
    </location>
</feature>
<organism evidence="2 3">
    <name type="scientific">Paracraurococcus lichenis</name>
    <dbReference type="NCBI Taxonomy" id="3064888"/>
    <lineage>
        <taxon>Bacteria</taxon>
        <taxon>Pseudomonadati</taxon>
        <taxon>Pseudomonadota</taxon>
        <taxon>Alphaproteobacteria</taxon>
        <taxon>Acetobacterales</taxon>
        <taxon>Roseomonadaceae</taxon>
        <taxon>Paracraurococcus</taxon>
    </lineage>
</organism>
<sequence>MRLATVLAGTAAVLLLAGAAAAATQAHPEAPRLLGTLGVLLGCGDSFDQALLLRDALDEAEFAAAFEPWAEAGP</sequence>
<keyword evidence="1" id="KW-0732">Signal</keyword>
<proteinExistence type="predicted"/>
<dbReference type="Proteomes" id="UP001243009">
    <property type="component" value="Unassembled WGS sequence"/>
</dbReference>
<evidence type="ECO:0000313" key="2">
    <source>
        <dbReference type="EMBL" id="MDO9710197.1"/>
    </source>
</evidence>
<accession>A0ABT9E212</accession>
<dbReference type="EMBL" id="JAUTWS010000016">
    <property type="protein sequence ID" value="MDO9710197.1"/>
    <property type="molecule type" value="Genomic_DNA"/>
</dbReference>
<gene>
    <name evidence="2" type="ORF">Q7A36_17725</name>
</gene>
<evidence type="ECO:0000256" key="1">
    <source>
        <dbReference type="SAM" id="SignalP"/>
    </source>
</evidence>
<protein>
    <submittedName>
        <fullName evidence="2">Uncharacterized protein</fullName>
    </submittedName>
</protein>
<evidence type="ECO:0000313" key="3">
    <source>
        <dbReference type="Proteomes" id="UP001243009"/>
    </source>
</evidence>
<dbReference type="RefSeq" id="WP_305105060.1">
    <property type="nucleotide sequence ID" value="NZ_JAUTWS010000016.1"/>
</dbReference>
<name>A0ABT9E212_9PROT</name>
<keyword evidence="3" id="KW-1185">Reference proteome</keyword>
<comment type="caution">
    <text evidence="2">The sequence shown here is derived from an EMBL/GenBank/DDBJ whole genome shotgun (WGS) entry which is preliminary data.</text>
</comment>